<keyword evidence="4" id="KW-0934">Plastid</keyword>
<keyword evidence="2" id="KW-0150">Chloroplast</keyword>
<evidence type="ECO:0000256" key="1">
    <source>
        <dbReference type="ARBA" id="ARBA00004474"/>
    </source>
</evidence>
<evidence type="ECO:0000256" key="4">
    <source>
        <dbReference type="ARBA" id="ARBA00022640"/>
    </source>
</evidence>
<comment type="subcellular location">
    <subcellularLocation>
        <location evidence="1">Plastid</location>
    </subcellularLocation>
</comment>
<accession>A0A6C0B070</accession>
<sequence>MYRIFAFLSFLASVSSLAFNKKTPPTTSVIIRGPTAPLQNIAFFDQTVFAKGIQPAFLREAELKHGRIAMIASIVLPTIEQYTDGLAINQFQELPDATQLGIVGLMTMGEFSSMIRGWENPKDKLFRLKEDYQPGDFGFPLWNENATSMESQMDKELNNGRLAMIAVLGMITQELVTGKHILTLM</sequence>
<evidence type="ECO:0000256" key="3">
    <source>
        <dbReference type="ARBA" id="ARBA00022531"/>
    </source>
</evidence>
<protein>
    <submittedName>
        <fullName evidence="5">Uncharacterized protein</fullName>
    </submittedName>
</protein>
<dbReference type="SUPFAM" id="SSF103511">
    <property type="entry name" value="Chlorophyll a-b binding protein"/>
    <property type="match status" value="1"/>
</dbReference>
<organism evidence="5">
    <name type="scientific">viral metagenome</name>
    <dbReference type="NCBI Taxonomy" id="1070528"/>
    <lineage>
        <taxon>unclassified sequences</taxon>
        <taxon>metagenomes</taxon>
        <taxon>organismal metagenomes</taxon>
    </lineage>
</organism>
<reference evidence="5" key="1">
    <citation type="journal article" date="2020" name="Nature">
        <title>Giant virus diversity and host interactions through global metagenomics.</title>
        <authorList>
            <person name="Schulz F."/>
            <person name="Roux S."/>
            <person name="Paez-Espino D."/>
            <person name="Jungbluth S."/>
            <person name="Walsh D.A."/>
            <person name="Denef V.J."/>
            <person name="McMahon K.D."/>
            <person name="Konstantinidis K.T."/>
            <person name="Eloe-Fadrosh E.A."/>
            <person name="Kyrpides N.C."/>
            <person name="Woyke T."/>
        </authorList>
    </citation>
    <scope>NUCLEOTIDE SEQUENCE</scope>
    <source>
        <strain evidence="5">GVMAG-M-3300009182-78</strain>
    </source>
</reference>
<dbReference type="PANTHER" id="PTHR21649">
    <property type="entry name" value="CHLOROPHYLL A/B BINDING PROTEIN"/>
    <property type="match status" value="1"/>
</dbReference>
<evidence type="ECO:0000256" key="2">
    <source>
        <dbReference type="ARBA" id="ARBA00022528"/>
    </source>
</evidence>
<dbReference type="AlphaFoldDB" id="A0A6C0B070"/>
<dbReference type="Gene3D" id="1.10.3460.10">
    <property type="entry name" value="Chlorophyll a/b binding protein domain"/>
    <property type="match status" value="1"/>
</dbReference>
<evidence type="ECO:0000313" key="5">
    <source>
        <dbReference type="EMBL" id="QHS85466.1"/>
    </source>
</evidence>
<dbReference type="GO" id="GO:0009765">
    <property type="term" value="P:photosynthesis, light harvesting"/>
    <property type="evidence" value="ECO:0007669"/>
    <property type="project" value="InterPro"/>
</dbReference>
<proteinExistence type="predicted"/>
<name>A0A6C0B070_9ZZZZ</name>
<dbReference type="GO" id="GO:0009536">
    <property type="term" value="C:plastid"/>
    <property type="evidence" value="ECO:0007669"/>
    <property type="project" value="UniProtKB-SubCell"/>
</dbReference>
<dbReference type="InterPro" id="IPR022796">
    <property type="entry name" value="Chloroa_b-bind"/>
</dbReference>
<keyword evidence="3" id="KW-0602">Photosynthesis</keyword>
<dbReference type="InterPro" id="IPR001344">
    <property type="entry name" value="Chloro_AB-bd_pln"/>
</dbReference>
<dbReference type="GO" id="GO:0016020">
    <property type="term" value="C:membrane"/>
    <property type="evidence" value="ECO:0007669"/>
    <property type="project" value="InterPro"/>
</dbReference>
<dbReference type="EMBL" id="MN739043">
    <property type="protein sequence ID" value="QHS85466.1"/>
    <property type="molecule type" value="Genomic_DNA"/>
</dbReference>
<dbReference type="Pfam" id="PF00504">
    <property type="entry name" value="Chloroa_b-bind"/>
    <property type="match status" value="1"/>
</dbReference>